<dbReference type="PANTHER" id="PTHR12215">
    <property type="entry name" value="PHOSPHOPANTETHEINE TRANSFERASE"/>
    <property type="match status" value="1"/>
</dbReference>
<feature type="domain" description="4'-phosphopantetheinyl transferase" evidence="3">
    <location>
        <begin position="104"/>
        <end position="166"/>
    </location>
</feature>
<dbReference type="PANTHER" id="PTHR12215:SF10">
    <property type="entry name" value="L-AMINOADIPATE-SEMIALDEHYDE DEHYDROGENASE-PHOSPHOPANTETHEINYL TRANSFERASE"/>
    <property type="match status" value="1"/>
</dbReference>
<proteinExistence type="inferred from homology"/>
<evidence type="ECO:0000313" key="5">
    <source>
        <dbReference type="Proteomes" id="UP000256805"/>
    </source>
</evidence>
<accession>A0A375J7U3</accession>
<dbReference type="Gene3D" id="3.90.470.20">
    <property type="entry name" value="4'-phosphopantetheinyl transferase domain"/>
    <property type="match status" value="1"/>
</dbReference>
<dbReference type="AlphaFoldDB" id="A0A375J7U3"/>
<organism evidence="4 5">
    <name type="scientific">Cupriavidus taiwanensis</name>
    <dbReference type="NCBI Taxonomy" id="164546"/>
    <lineage>
        <taxon>Bacteria</taxon>
        <taxon>Pseudomonadati</taxon>
        <taxon>Pseudomonadota</taxon>
        <taxon>Betaproteobacteria</taxon>
        <taxon>Burkholderiales</taxon>
        <taxon>Burkholderiaceae</taxon>
        <taxon>Cupriavidus</taxon>
    </lineage>
</organism>
<dbReference type="GO" id="GO:0019878">
    <property type="term" value="P:lysine biosynthetic process via aminoadipic acid"/>
    <property type="evidence" value="ECO:0007669"/>
    <property type="project" value="TreeGrafter"/>
</dbReference>
<sequence length="230" mass="24037">MAAWLRLGNVSALAAQAPDAQSWMSAGERARLAAMPATQRRAQFVAGRWLARMLLAHAFGGSWRDWSLSDGADAPPQARGPVPASLSISHSKALVACAVGHGMLGLDLEPVRARRGLDELYTAITTEAERAALAAHVAPADAVHRFAHAWTLKEAGIKRHGGGLFATMLGHALTIAPSCAPHADACTWLHGGQVLALCAADVANLDLPGIAATPQYWRLLRDGASVPGGV</sequence>
<name>A0A375J7U3_9BURK</name>
<dbReference type="InterPro" id="IPR008278">
    <property type="entry name" value="4-PPantetheinyl_Trfase_dom"/>
</dbReference>
<evidence type="ECO:0000256" key="2">
    <source>
        <dbReference type="ARBA" id="ARBA00022679"/>
    </source>
</evidence>
<dbReference type="RefSeq" id="WP_258874737.1">
    <property type="nucleotide sequence ID" value="NZ_LS483234.1"/>
</dbReference>
<dbReference type="EMBL" id="OVTA01000042">
    <property type="protein sequence ID" value="SPS01228.1"/>
    <property type="molecule type" value="Genomic_DNA"/>
</dbReference>
<dbReference type="GO" id="GO:0005829">
    <property type="term" value="C:cytosol"/>
    <property type="evidence" value="ECO:0007669"/>
    <property type="project" value="TreeGrafter"/>
</dbReference>
<dbReference type="Pfam" id="PF01648">
    <property type="entry name" value="ACPS"/>
    <property type="match status" value="1"/>
</dbReference>
<dbReference type="GO" id="GO:0000287">
    <property type="term" value="F:magnesium ion binding"/>
    <property type="evidence" value="ECO:0007669"/>
    <property type="project" value="InterPro"/>
</dbReference>
<dbReference type="GO" id="GO:0008897">
    <property type="term" value="F:holo-[acyl-carrier-protein] synthase activity"/>
    <property type="evidence" value="ECO:0007669"/>
    <property type="project" value="InterPro"/>
</dbReference>
<protein>
    <submittedName>
        <fullName evidence="4">Holo-ACP synthase 2</fullName>
    </submittedName>
</protein>
<evidence type="ECO:0000313" key="4">
    <source>
        <dbReference type="EMBL" id="SPS01228.1"/>
    </source>
</evidence>
<reference evidence="4 5" key="1">
    <citation type="submission" date="2018-01" db="EMBL/GenBank/DDBJ databases">
        <authorList>
            <person name="Gaut B.S."/>
            <person name="Morton B.R."/>
            <person name="Clegg M.T."/>
            <person name="Duvall M.R."/>
        </authorList>
    </citation>
    <scope>NUCLEOTIDE SEQUENCE [LARGE SCALE GENOMIC DNA]</scope>
    <source>
        <strain evidence="4">Cupriavidus taiwanensis cmp 52</strain>
    </source>
</reference>
<gene>
    <name evidence="4" type="ORF">CBM2634_B190062</name>
</gene>
<dbReference type="InterPro" id="IPR050559">
    <property type="entry name" value="P-Pant_transferase_sf"/>
</dbReference>
<dbReference type="InterPro" id="IPR037143">
    <property type="entry name" value="4-PPantetheinyl_Trfase_dom_sf"/>
</dbReference>
<comment type="similarity">
    <text evidence="1">Belongs to the P-Pant transferase superfamily. Gsp/Sfp/HetI/AcpT family.</text>
</comment>
<keyword evidence="2" id="KW-0808">Transferase</keyword>
<evidence type="ECO:0000259" key="3">
    <source>
        <dbReference type="Pfam" id="PF01648"/>
    </source>
</evidence>
<dbReference type="SUPFAM" id="SSF56214">
    <property type="entry name" value="4'-phosphopantetheinyl transferase"/>
    <property type="match status" value="2"/>
</dbReference>
<evidence type="ECO:0000256" key="1">
    <source>
        <dbReference type="ARBA" id="ARBA00010990"/>
    </source>
</evidence>
<dbReference type="Proteomes" id="UP000256805">
    <property type="component" value="Unassembled WGS sequence"/>
</dbReference>